<proteinExistence type="predicted"/>
<name>A0A2P7QRA1_9SPHN</name>
<accession>A0A2P7QRA1</accession>
<reference evidence="1 2" key="1">
    <citation type="submission" date="2018-03" db="EMBL/GenBank/DDBJ databases">
        <title>The draft genome of Sphingosinicella sp. GL-C-18.</title>
        <authorList>
            <person name="Liu L."/>
            <person name="Li L."/>
            <person name="Liang L."/>
            <person name="Zhang X."/>
            <person name="Wang T."/>
        </authorList>
    </citation>
    <scope>NUCLEOTIDE SEQUENCE [LARGE SCALE GENOMIC DNA]</scope>
    <source>
        <strain evidence="1 2">GL-C-18</strain>
    </source>
</reference>
<gene>
    <name evidence="1" type="ORF">C7I55_09025</name>
</gene>
<dbReference type="Proteomes" id="UP000241167">
    <property type="component" value="Unassembled WGS sequence"/>
</dbReference>
<comment type="caution">
    <text evidence="1">The sequence shown here is derived from an EMBL/GenBank/DDBJ whole genome shotgun (WGS) entry which is preliminary data.</text>
</comment>
<dbReference type="EMBL" id="PXYI01000003">
    <property type="protein sequence ID" value="PSJ40469.1"/>
    <property type="molecule type" value="Genomic_DNA"/>
</dbReference>
<evidence type="ECO:0000313" key="1">
    <source>
        <dbReference type="EMBL" id="PSJ40469.1"/>
    </source>
</evidence>
<dbReference type="AlphaFoldDB" id="A0A2P7QRA1"/>
<evidence type="ECO:0000313" key="2">
    <source>
        <dbReference type="Proteomes" id="UP000241167"/>
    </source>
</evidence>
<protein>
    <submittedName>
        <fullName evidence="1">Uncharacterized protein</fullName>
    </submittedName>
</protein>
<keyword evidence="2" id="KW-1185">Reference proteome</keyword>
<organism evidence="1 2">
    <name type="scientific">Allosphingosinicella deserti</name>
    <dbReference type="NCBI Taxonomy" id="2116704"/>
    <lineage>
        <taxon>Bacteria</taxon>
        <taxon>Pseudomonadati</taxon>
        <taxon>Pseudomonadota</taxon>
        <taxon>Alphaproteobacteria</taxon>
        <taxon>Sphingomonadales</taxon>
        <taxon>Sphingomonadaceae</taxon>
        <taxon>Allosphingosinicella</taxon>
    </lineage>
</organism>
<sequence>MLTMLAASYPAYGLVRSADDSAARLSRTASAVENSWLGTYRGKFEGADGEIEIAPAGSDRLAIRIIVGAPECSGSIDFEAPVPTADRLVLTSTDEMTEGLCTITLARRGRTIRSLEEGCAASHGRLCTFTGKAKRRD</sequence>